<evidence type="ECO:0000313" key="2">
    <source>
        <dbReference type="Proteomes" id="UP001529510"/>
    </source>
</evidence>
<feature type="non-terminal residue" evidence="1">
    <location>
        <position position="1"/>
    </location>
</feature>
<dbReference type="Proteomes" id="UP001529510">
    <property type="component" value="Unassembled WGS sequence"/>
</dbReference>
<dbReference type="EMBL" id="JAMKFB020000003">
    <property type="protein sequence ID" value="KAL0198855.1"/>
    <property type="molecule type" value="Genomic_DNA"/>
</dbReference>
<reference evidence="1 2" key="1">
    <citation type="submission" date="2024-05" db="EMBL/GenBank/DDBJ databases">
        <title>Genome sequencing and assembly of Indian major carp, Cirrhinus mrigala (Hamilton, 1822).</title>
        <authorList>
            <person name="Mohindra V."/>
            <person name="Chowdhury L.M."/>
            <person name="Lal K."/>
            <person name="Jena J.K."/>
        </authorList>
    </citation>
    <scope>NUCLEOTIDE SEQUENCE [LARGE SCALE GENOMIC DNA]</scope>
    <source>
        <strain evidence="1">CM1030</strain>
        <tissue evidence="1">Blood</tissue>
    </source>
</reference>
<comment type="caution">
    <text evidence="1">The sequence shown here is derived from an EMBL/GenBank/DDBJ whole genome shotgun (WGS) entry which is preliminary data.</text>
</comment>
<keyword evidence="2" id="KW-1185">Reference proteome</keyword>
<evidence type="ECO:0000313" key="1">
    <source>
        <dbReference type="EMBL" id="KAL0198855.1"/>
    </source>
</evidence>
<organism evidence="1 2">
    <name type="scientific">Cirrhinus mrigala</name>
    <name type="common">Mrigala</name>
    <dbReference type="NCBI Taxonomy" id="683832"/>
    <lineage>
        <taxon>Eukaryota</taxon>
        <taxon>Metazoa</taxon>
        <taxon>Chordata</taxon>
        <taxon>Craniata</taxon>
        <taxon>Vertebrata</taxon>
        <taxon>Euteleostomi</taxon>
        <taxon>Actinopterygii</taxon>
        <taxon>Neopterygii</taxon>
        <taxon>Teleostei</taxon>
        <taxon>Ostariophysi</taxon>
        <taxon>Cypriniformes</taxon>
        <taxon>Cyprinidae</taxon>
        <taxon>Labeoninae</taxon>
        <taxon>Labeonini</taxon>
        <taxon>Cirrhinus</taxon>
    </lineage>
</organism>
<gene>
    <name evidence="1" type="ORF">M9458_007395</name>
</gene>
<sequence length="63" mass="6883">CPVMANDAISDPSACPFTAREAIVKLFVLSIPVRLICLGGCLYHQLHTLRKKGTVLSLGRYPK</sequence>
<feature type="non-terminal residue" evidence="1">
    <location>
        <position position="63"/>
    </location>
</feature>
<proteinExistence type="predicted"/>
<name>A0ABD0RJZ4_CIRMR</name>
<protein>
    <submittedName>
        <fullName evidence="1">Uncharacterized protein</fullName>
    </submittedName>
</protein>
<accession>A0ABD0RJZ4</accession>
<dbReference type="AlphaFoldDB" id="A0ABD0RJZ4"/>